<evidence type="ECO:0000259" key="1">
    <source>
        <dbReference type="Pfam" id="PF15919"/>
    </source>
</evidence>
<dbReference type="InterPro" id="IPR031807">
    <property type="entry name" value="HicB-like"/>
</dbReference>
<dbReference type="SUPFAM" id="SSF143100">
    <property type="entry name" value="TTHA1013/TTHA0281-like"/>
    <property type="match status" value="1"/>
</dbReference>
<name>A0ABV4BJ32_9CLOT</name>
<protein>
    <submittedName>
        <fullName evidence="2">Type II toxin-antitoxin system HicB family antitoxin</fullName>
    </submittedName>
</protein>
<dbReference type="Pfam" id="PF15919">
    <property type="entry name" value="HicB_lk_antitox"/>
    <property type="match status" value="1"/>
</dbReference>
<dbReference type="RefSeq" id="WP_369702673.1">
    <property type="nucleotide sequence ID" value="NZ_JBGEWD010000001.1"/>
</dbReference>
<dbReference type="InterPro" id="IPR035069">
    <property type="entry name" value="TTHA1013/TTHA0281-like"/>
</dbReference>
<dbReference type="Proteomes" id="UP001564657">
    <property type="component" value="Unassembled WGS sequence"/>
</dbReference>
<proteinExistence type="predicted"/>
<keyword evidence="3" id="KW-1185">Reference proteome</keyword>
<accession>A0ABV4BJ32</accession>
<feature type="domain" description="HicB-like antitoxin of toxin-antitoxin system" evidence="1">
    <location>
        <begin position="7"/>
        <end position="65"/>
    </location>
</feature>
<reference evidence="2 3" key="1">
    <citation type="submission" date="2024-08" db="EMBL/GenBank/DDBJ databases">
        <title>Clostridium lapicellarii sp. nov., and Clostridium renhuaiense sp. nov., two species isolated from the mud in a fermentation cellar used for producing sauce-flavour Chinese liquors.</title>
        <authorList>
            <person name="Yang F."/>
            <person name="Wang H."/>
            <person name="Chen L.Q."/>
            <person name="Zhou N."/>
            <person name="Lu J.J."/>
            <person name="Pu X.X."/>
            <person name="Wan B."/>
            <person name="Wang L."/>
            <person name="Liu S.J."/>
        </authorList>
    </citation>
    <scope>NUCLEOTIDE SEQUENCE [LARGE SCALE GENOMIC DNA]</scope>
    <source>
        <strain evidence="2 3">MT-5</strain>
    </source>
</reference>
<dbReference type="EMBL" id="JBGEWD010000001">
    <property type="protein sequence ID" value="MEY7998789.1"/>
    <property type="molecule type" value="Genomic_DNA"/>
</dbReference>
<gene>
    <name evidence="2" type="ORF">AB8U03_01030</name>
</gene>
<dbReference type="Gene3D" id="3.30.160.250">
    <property type="match status" value="1"/>
</dbReference>
<evidence type="ECO:0000313" key="2">
    <source>
        <dbReference type="EMBL" id="MEY7998789.1"/>
    </source>
</evidence>
<sequence>MVTTMGENDYNVSFPDFEEIITYGETLEEAYIMAEDALKLCLFDLYQDKVDIPEATKINKIELKKDQVAILDRV</sequence>
<evidence type="ECO:0000313" key="3">
    <source>
        <dbReference type="Proteomes" id="UP001564657"/>
    </source>
</evidence>
<comment type="caution">
    <text evidence="2">The sequence shown here is derived from an EMBL/GenBank/DDBJ whole genome shotgun (WGS) entry which is preliminary data.</text>
</comment>
<organism evidence="2 3">
    <name type="scientific">Clostridium moutaii</name>
    <dbReference type="NCBI Taxonomy" id="3240932"/>
    <lineage>
        <taxon>Bacteria</taxon>
        <taxon>Bacillati</taxon>
        <taxon>Bacillota</taxon>
        <taxon>Clostridia</taxon>
        <taxon>Eubacteriales</taxon>
        <taxon>Clostridiaceae</taxon>
        <taxon>Clostridium</taxon>
    </lineage>
</organism>